<keyword evidence="3" id="KW-1133">Transmembrane helix</keyword>
<comment type="catalytic activity">
    <reaction evidence="2">
        <text>2 GTP = 3',3'-c-di-GMP + 2 diphosphate</text>
        <dbReference type="Rhea" id="RHEA:24898"/>
        <dbReference type="ChEBI" id="CHEBI:33019"/>
        <dbReference type="ChEBI" id="CHEBI:37565"/>
        <dbReference type="ChEBI" id="CHEBI:58805"/>
        <dbReference type="EC" id="2.7.7.65"/>
    </reaction>
</comment>
<dbReference type="NCBIfam" id="TIGR00254">
    <property type="entry name" value="GGDEF"/>
    <property type="match status" value="1"/>
</dbReference>
<evidence type="ECO:0000259" key="4">
    <source>
        <dbReference type="PROSITE" id="PS50887"/>
    </source>
</evidence>
<reference evidence="5 6" key="1">
    <citation type="submission" date="2019-04" db="EMBL/GenBank/DDBJ databases">
        <authorList>
            <person name="Feng G."/>
            <person name="Zhu H."/>
        </authorList>
    </citation>
    <scope>NUCLEOTIDE SEQUENCE [LARGE SCALE GENOMIC DNA]</scope>
    <source>
        <strain evidence="5 6">6HR-1</strain>
    </source>
</reference>
<dbReference type="InterPro" id="IPR029787">
    <property type="entry name" value="Nucleotide_cyclase"/>
</dbReference>
<dbReference type="InterPro" id="IPR043128">
    <property type="entry name" value="Rev_trsase/Diguanyl_cyclase"/>
</dbReference>
<keyword evidence="6" id="KW-1185">Reference proteome</keyword>
<dbReference type="PANTHER" id="PTHR45138">
    <property type="entry name" value="REGULATORY COMPONENTS OF SENSORY TRANSDUCTION SYSTEM"/>
    <property type="match status" value="1"/>
</dbReference>
<dbReference type="FunFam" id="3.30.70.270:FF:000001">
    <property type="entry name" value="Diguanylate cyclase domain protein"/>
    <property type="match status" value="1"/>
</dbReference>
<dbReference type="RefSeq" id="WP_135413087.1">
    <property type="nucleotide sequence ID" value="NZ_SRLB01000002.1"/>
</dbReference>
<keyword evidence="3" id="KW-0472">Membrane</keyword>
<dbReference type="PANTHER" id="PTHR45138:SF9">
    <property type="entry name" value="DIGUANYLATE CYCLASE DGCM-RELATED"/>
    <property type="match status" value="1"/>
</dbReference>
<organism evidence="5 6">
    <name type="scientific">Methylobacterium nonmethylotrophicum</name>
    <dbReference type="NCBI Taxonomy" id="1141884"/>
    <lineage>
        <taxon>Bacteria</taxon>
        <taxon>Pseudomonadati</taxon>
        <taxon>Pseudomonadota</taxon>
        <taxon>Alphaproteobacteria</taxon>
        <taxon>Hyphomicrobiales</taxon>
        <taxon>Methylobacteriaceae</taxon>
        <taxon>Methylobacterium</taxon>
    </lineage>
</organism>
<dbReference type="OrthoDB" id="9812260at2"/>
<dbReference type="PROSITE" id="PS50887">
    <property type="entry name" value="GGDEF"/>
    <property type="match status" value="1"/>
</dbReference>
<dbReference type="EMBL" id="SRLB01000002">
    <property type="protein sequence ID" value="TGE01773.1"/>
    <property type="molecule type" value="Genomic_DNA"/>
</dbReference>
<dbReference type="GO" id="GO:1902201">
    <property type="term" value="P:negative regulation of bacterial-type flagellum-dependent cell motility"/>
    <property type="evidence" value="ECO:0007669"/>
    <property type="project" value="TreeGrafter"/>
</dbReference>
<dbReference type="SUPFAM" id="SSF55073">
    <property type="entry name" value="Nucleotide cyclase"/>
    <property type="match status" value="1"/>
</dbReference>
<evidence type="ECO:0000256" key="3">
    <source>
        <dbReference type="SAM" id="Phobius"/>
    </source>
</evidence>
<dbReference type="AlphaFoldDB" id="A0A4Z0NVM7"/>
<feature type="transmembrane region" description="Helical" evidence="3">
    <location>
        <begin position="16"/>
        <end position="37"/>
    </location>
</feature>
<keyword evidence="3" id="KW-0812">Transmembrane</keyword>
<dbReference type="InterPro" id="IPR050469">
    <property type="entry name" value="Diguanylate_Cyclase"/>
</dbReference>
<dbReference type="Pfam" id="PF22588">
    <property type="entry name" value="dCache_1_like"/>
    <property type="match status" value="1"/>
</dbReference>
<dbReference type="CDD" id="cd12915">
    <property type="entry name" value="PDC2_DGC_like"/>
    <property type="match status" value="1"/>
</dbReference>
<feature type="transmembrane region" description="Helical" evidence="3">
    <location>
        <begin position="290"/>
        <end position="311"/>
    </location>
</feature>
<dbReference type="SMART" id="SM00267">
    <property type="entry name" value="GGDEF"/>
    <property type="match status" value="1"/>
</dbReference>
<gene>
    <name evidence="5" type="ORF">EU555_03630</name>
</gene>
<dbReference type="EC" id="2.7.7.65" evidence="1"/>
<evidence type="ECO:0000256" key="2">
    <source>
        <dbReference type="ARBA" id="ARBA00034247"/>
    </source>
</evidence>
<dbReference type="Gene3D" id="3.30.70.270">
    <property type="match status" value="1"/>
</dbReference>
<dbReference type="InterPro" id="IPR000160">
    <property type="entry name" value="GGDEF_dom"/>
</dbReference>
<dbReference type="GO" id="GO:0043709">
    <property type="term" value="P:cell adhesion involved in single-species biofilm formation"/>
    <property type="evidence" value="ECO:0007669"/>
    <property type="project" value="TreeGrafter"/>
</dbReference>
<dbReference type="Pfam" id="PF00990">
    <property type="entry name" value="GGDEF"/>
    <property type="match status" value="1"/>
</dbReference>
<proteinExistence type="predicted"/>
<dbReference type="InterPro" id="IPR054327">
    <property type="entry name" value="His-kinase-like_sensor"/>
</dbReference>
<dbReference type="GO" id="GO:0052621">
    <property type="term" value="F:diguanylate cyclase activity"/>
    <property type="evidence" value="ECO:0007669"/>
    <property type="project" value="UniProtKB-EC"/>
</dbReference>
<comment type="caution">
    <text evidence="5">The sequence shown here is derived from an EMBL/GenBank/DDBJ whole genome shotgun (WGS) entry which is preliminary data.</text>
</comment>
<dbReference type="Proteomes" id="UP000297535">
    <property type="component" value="Unassembled WGS sequence"/>
</dbReference>
<name>A0A4Z0NVM7_9HYPH</name>
<dbReference type="GO" id="GO:0005886">
    <property type="term" value="C:plasma membrane"/>
    <property type="evidence" value="ECO:0007669"/>
    <property type="project" value="TreeGrafter"/>
</dbReference>
<evidence type="ECO:0000256" key="1">
    <source>
        <dbReference type="ARBA" id="ARBA00012528"/>
    </source>
</evidence>
<dbReference type="CDD" id="cd12914">
    <property type="entry name" value="PDC1_DGC_like"/>
    <property type="match status" value="1"/>
</dbReference>
<dbReference type="Gene3D" id="3.30.450.20">
    <property type="entry name" value="PAS domain"/>
    <property type="match status" value="2"/>
</dbReference>
<accession>A0A4Z0NVM7</accession>
<feature type="domain" description="GGDEF" evidence="4">
    <location>
        <begin position="359"/>
        <end position="495"/>
    </location>
</feature>
<dbReference type="CDD" id="cd01949">
    <property type="entry name" value="GGDEF"/>
    <property type="match status" value="1"/>
</dbReference>
<protein>
    <recommendedName>
        <fullName evidence="1">diguanylate cyclase</fullName>
        <ecNumber evidence="1">2.7.7.65</ecNumber>
    </recommendedName>
</protein>
<evidence type="ECO:0000313" key="6">
    <source>
        <dbReference type="Proteomes" id="UP000297535"/>
    </source>
</evidence>
<evidence type="ECO:0000313" key="5">
    <source>
        <dbReference type="EMBL" id="TGE01773.1"/>
    </source>
</evidence>
<sequence length="506" mass="54636">MVLPPRLARRLRSTRTWIALGVLAPLGMLVVSGLMLLDLRRDAWDKAEQTSRNLLQVLERDIARNLGIIDLSLQAVIDHLKAPGVAEVTPQMRQLILFDRAATARDLGVMLVLDENGDSLVDAAGWPPRRLNNADRDYFQAHRADPGLGLLISRPLVSRLTGARIVVLSRRINKPDGSFGGVVLGSLNLAFFSRLFDQIGLGRDVAIDLYAQDGTRLVRYPADASDIGATIAGTPAFDRLARERGGTFLGPAAHDGVERLSTFTRVGEWPLVLNVALSTREIEAGWRGKALVISLIVLVLCGLTILLSLLYGRDLRRRAALQAELARLSRTDALTGLPNRRRFEQVSDRLWTIARQTGRPLALLVVDADHFKRCNDRYGHAVGDEVLQGLARCLSACVHRPDDLVARVGGEEFVVLLPETEAEGAMRIAAKVHEAVAALGCPSAGIVPGAVTVSIGLAVGPAAGEAGWGDLYRRADAALYAAKEAGRNCTRPAADTGLAMLRLTGT</sequence>